<accession>A0A7C4D9F0</accession>
<organism evidence="1">
    <name type="scientific">Staphylothermus marinus</name>
    <dbReference type="NCBI Taxonomy" id="2280"/>
    <lineage>
        <taxon>Archaea</taxon>
        <taxon>Thermoproteota</taxon>
        <taxon>Thermoprotei</taxon>
        <taxon>Desulfurococcales</taxon>
        <taxon>Desulfurococcaceae</taxon>
        <taxon>Staphylothermus</taxon>
    </lineage>
</organism>
<protein>
    <submittedName>
        <fullName evidence="1">Uncharacterized protein</fullName>
    </submittedName>
</protein>
<comment type="caution">
    <text evidence="1">The sequence shown here is derived from an EMBL/GenBank/DDBJ whole genome shotgun (WGS) entry which is preliminary data.</text>
</comment>
<dbReference type="EMBL" id="DTBJ01000061">
    <property type="protein sequence ID" value="HGM59392.1"/>
    <property type="molecule type" value="Genomic_DNA"/>
</dbReference>
<name>A0A7C4D9F0_STAMA</name>
<reference evidence="1" key="1">
    <citation type="journal article" date="2020" name="mSystems">
        <title>Genome- and Community-Level Interaction Insights into Carbon Utilization and Element Cycling Functions of Hydrothermarchaeota in Hydrothermal Sediment.</title>
        <authorList>
            <person name="Zhou Z."/>
            <person name="Liu Y."/>
            <person name="Xu W."/>
            <person name="Pan J."/>
            <person name="Luo Z.H."/>
            <person name="Li M."/>
        </authorList>
    </citation>
    <scope>NUCLEOTIDE SEQUENCE [LARGE SCALE GENOMIC DNA]</scope>
    <source>
        <strain evidence="1">SpSt-642</strain>
    </source>
</reference>
<proteinExistence type="predicted"/>
<sequence>MNYSDLVRKCIGNSICIVEYFKQLVEKGIDFSEDVVKYVTSLLGEPSRKIDVFRDKYIQVFLRNIQRNCVSVESGEICIYTWMPGRVIRYHPVGLDSTGTILYFHDNDISVLAYPVSRTIDIEGHGVSIPDPSKHSIVEITSRVDGYAITFYYNPIVKKWLPATRYVLHNMYYAGRRLEISDINEITNPYASIAFSIVEESGLINYFKGREGWTFTFILEAPEPAVIKPNIELFNKESFKLYLLTARTSDGNLLTIRETSELINWNTVPLEEYRIEDRETLEKYISNWRNDLTKRSRFVRFNLGDMYRPFVLEVSSKLYVEAVNVKYYSNPKSLLILASYGFEKEALELLVDYKDIKDAGREIIVIYRELLDLIPKVIDSKSFIEILQKMGVEKELRSEYKKTLETRVYDRFIRKLLSLIAGDNIYEARRRLRELRDILLNNLSQNM</sequence>
<dbReference type="AlphaFoldDB" id="A0A7C4D9F0"/>
<gene>
    <name evidence="1" type="ORF">ENU14_07425</name>
</gene>
<evidence type="ECO:0000313" key="1">
    <source>
        <dbReference type="EMBL" id="HGM59392.1"/>
    </source>
</evidence>